<evidence type="ECO:0000259" key="1">
    <source>
        <dbReference type="Pfam" id="PF07978"/>
    </source>
</evidence>
<dbReference type="AlphaFoldDB" id="A0A433MLU9"/>
<dbReference type="InterPro" id="IPR012577">
    <property type="entry name" value="NIPSNAP"/>
</dbReference>
<dbReference type="RefSeq" id="WP_126022604.1">
    <property type="nucleotide sequence ID" value="NZ_RXFT01000006.1"/>
</dbReference>
<dbReference type="Proteomes" id="UP000281118">
    <property type="component" value="Unassembled WGS sequence"/>
</dbReference>
<dbReference type="Gene3D" id="3.30.70.100">
    <property type="match status" value="1"/>
</dbReference>
<accession>A0A433MLU9</accession>
<sequence length="117" mass="13137">MKQMLLEIRTYRLKPGTLDAFHQAMHERAVPMLRGKGMDVVAYGRSDHEEETYHLVRAYADRAALEAGQAAFYGSPEWREGPRGALVDRIETYLNTLLWASPEAVDSMRALNGPASS</sequence>
<evidence type="ECO:0000313" key="3">
    <source>
        <dbReference type="Proteomes" id="UP000281118"/>
    </source>
</evidence>
<proteinExistence type="predicted"/>
<dbReference type="Pfam" id="PF07978">
    <property type="entry name" value="NIPSNAP"/>
    <property type="match status" value="1"/>
</dbReference>
<protein>
    <submittedName>
        <fullName evidence="2">NIPSNAP family protein</fullName>
    </submittedName>
</protein>
<organism evidence="2 3">
    <name type="scientific">Variovorax guangxiensis</name>
    <dbReference type="NCBI Taxonomy" id="1775474"/>
    <lineage>
        <taxon>Bacteria</taxon>
        <taxon>Pseudomonadati</taxon>
        <taxon>Pseudomonadota</taxon>
        <taxon>Betaproteobacteria</taxon>
        <taxon>Burkholderiales</taxon>
        <taxon>Comamonadaceae</taxon>
        <taxon>Variovorax</taxon>
    </lineage>
</organism>
<comment type="caution">
    <text evidence="2">The sequence shown here is derived from an EMBL/GenBank/DDBJ whole genome shotgun (WGS) entry which is preliminary data.</text>
</comment>
<dbReference type="OrthoDB" id="9809695at2"/>
<reference evidence="2 3" key="1">
    <citation type="submission" date="2018-12" db="EMBL/GenBank/DDBJ databases">
        <title>The genome sequences of Variovorax guangxiensis DSM 27352.</title>
        <authorList>
            <person name="Gao J."/>
            <person name="Sun J."/>
        </authorList>
    </citation>
    <scope>NUCLEOTIDE SEQUENCE [LARGE SCALE GENOMIC DNA]</scope>
    <source>
        <strain evidence="2 3">DSM 27352</strain>
    </source>
</reference>
<evidence type="ECO:0000313" key="2">
    <source>
        <dbReference type="EMBL" id="RUR68460.1"/>
    </source>
</evidence>
<dbReference type="EMBL" id="RXFT01000006">
    <property type="protein sequence ID" value="RUR68460.1"/>
    <property type="molecule type" value="Genomic_DNA"/>
</dbReference>
<name>A0A433MLU9_9BURK</name>
<dbReference type="InterPro" id="IPR011008">
    <property type="entry name" value="Dimeric_a/b-barrel"/>
</dbReference>
<gene>
    <name evidence="2" type="ORF">EJP67_15470</name>
</gene>
<dbReference type="SUPFAM" id="SSF54909">
    <property type="entry name" value="Dimeric alpha+beta barrel"/>
    <property type="match status" value="1"/>
</dbReference>
<feature type="domain" description="NIPSNAP" evidence="1">
    <location>
        <begin position="7"/>
        <end position="80"/>
    </location>
</feature>